<dbReference type="PANTHER" id="PTHR30273:SF2">
    <property type="entry name" value="PROTEIN FECR"/>
    <property type="match status" value="1"/>
</dbReference>
<evidence type="ECO:0000313" key="4">
    <source>
        <dbReference type="EMBL" id="MBO8452807.1"/>
    </source>
</evidence>
<dbReference type="Gene3D" id="3.55.50.30">
    <property type="match status" value="1"/>
</dbReference>
<reference evidence="4" key="1">
    <citation type="submission" date="2020-10" db="EMBL/GenBank/DDBJ databases">
        <authorList>
            <person name="Gilroy R."/>
        </authorList>
    </citation>
    <scope>NUCLEOTIDE SEQUENCE</scope>
    <source>
        <strain evidence="4">B1-20833</strain>
    </source>
</reference>
<dbReference type="AlphaFoldDB" id="A0A9D9HIY3"/>
<evidence type="ECO:0000256" key="1">
    <source>
        <dbReference type="SAM" id="Phobius"/>
    </source>
</evidence>
<protein>
    <submittedName>
        <fullName evidence="4">FecR domain-containing protein</fullName>
    </submittedName>
</protein>
<name>A0A9D9HIY3_9BACT</name>
<keyword evidence="1" id="KW-0812">Transmembrane</keyword>
<reference evidence="4" key="2">
    <citation type="journal article" date="2021" name="PeerJ">
        <title>Extensive microbial diversity within the chicken gut microbiome revealed by metagenomics and culture.</title>
        <authorList>
            <person name="Gilroy R."/>
            <person name="Ravi A."/>
            <person name="Getino M."/>
            <person name="Pursley I."/>
            <person name="Horton D.L."/>
            <person name="Alikhan N.F."/>
            <person name="Baker D."/>
            <person name="Gharbi K."/>
            <person name="Hall N."/>
            <person name="Watson M."/>
            <person name="Adriaenssens E.M."/>
            <person name="Foster-Nyarko E."/>
            <person name="Jarju S."/>
            <person name="Secka A."/>
            <person name="Antonio M."/>
            <person name="Oren A."/>
            <person name="Chaudhuri R.R."/>
            <person name="La Ragione R."/>
            <person name="Hildebrand F."/>
            <person name="Pallen M.J."/>
        </authorList>
    </citation>
    <scope>NUCLEOTIDE SEQUENCE</scope>
    <source>
        <strain evidence="4">B1-20833</strain>
    </source>
</reference>
<keyword evidence="1" id="KW-1133">Transmembrane helix</keyword>
<dbReference type="InterPro" id="IPR006860">
    <property type="entry name" value="FecR"/>
</dbReference>
<dbReference type="InterPro" id="IPR012373">
    <property type="entry name" value="Ferrdict_sens_TM"/>
</dbReference>
<feature type="transmembrane region" description="Helical" evidence="1">
    <location>
        <begin position="89"/>
        <end position="110"/>
    </location>
</feature>
<accession>A0A9D9HIY3</accession>
<dbReference type="PIRSF" id="PIRSF018266">
    <property type="entry name" value="FecR"/>
    <property type="match status" value="1"/>
</dbReference>
<gene>
    <name evidence="4" type="ORF">IAC06_08030</name>
</gene>
<dbReference type="InterPro" id="IPR032508">
    <property type="entry name" value="FecR_C"/>
</dbReference>
<dbReference type="PANTHER" id="PTHR30273">
    <property type="entry name" value="PERIPLASMIC SIGNAL SENSOR AND SIGMA FACTOR ACTIVATOR FECR-RELATED"/>
    <property type="match status" value="1"/>
</dbReference>
<sequence length="334" mass="37664">MTDEAFVRDLVIKYINRSCTKEELSCFLDMMKQNPESFPELDASVREQWEKEPLETIDDDAYAIYRQEALRLIRKSRKGRKFSKRQVPFGRAAAVAASLAVLISGGYFIISDMIGNRVEKQLATYEHIVAAPGQIREITLPDGTEVTLNVASSLKYNARYGKESREVWLDGEAFFDVESNEECPFSIHSGMLDVNVTGTSFNVCAYNDNPMTTVTVKSGKVGVVYGDDDIRMNLRADEEIVINTDDSSVSRNAVNAMDALKWMRGSLIFRQNTLPEVIRILRRHYSCDIELRDSTSSVRISGTHDNKSIESVLESICFSAGLHYRVKDGGYVIY</sequence>
<dbReference type="EMBL" id="JADIMI010000077">
    <property type="protein sequence ID" value="MBO8452807.1"/>
    <property type="molecule type" value="Genomic_DNA"/>
</dbReference>
<dbReference type="Pfam" id="PF04773">
    <property type="entry name" value="FecR"/>
    <property type="match status" value="1"/>
</dbReference>
<feature type="domain" description="FecR protein" evidence="2">
    <location>
        <begin position="128"/>
        <end position="221"/>
    </location>
</feature>
<keyword evidence="1" id="KW-0472">Membrane</keyword>
<dbReference type="GO" id="GO:0016989">
    <property type="term" value="F:sigma factor antagonist activity"/>
    <property type="evidence" value="ECO:0007669"/>
    <property type="project" value="TreeGrafter"/>
</dbReference>
<organism evidence="4 5">
    <name type="scientific">Candidatus Cryptobacteroides intestinavium</name>
    <dbReference type="NCBI Taxonomy" id="2840766"/>
    <lineage>
        <taxon>Bacteria</taxon>
        <taxon>Pseudomonadati</taxon>
        <taxon>Bacteroidota</taxon>
        <taxon>Bacteroidia</taxon>
        <taxon>Bacteroidales</taxon>
        <taxon>Candidatus Cryptobacteroides</taxon>
    </lineage>
</organism>
<proteinExistence type="predicted"/>
<dbReference type="Proteomes" id="UP000823661">
    <property type="component" value="Unassembled WGS sequence"/>
</dbReference>
<comment type="caution">
    <text evidence="4">The sequence shown here is derived from an EMBL/GenBank/DDBJ whole genome shotgun (WGS) entry which is preliminary data.</text>
</comment>
<feature type="domain" description="Protein FecR C-terminal" evidence="3">
    <location>
        <begin position="267"/>
        <end position="332"/>
    </location>
</feature>
<evidence type="ECO:0000313" key="5">
    <source>
        <dbReference type="Proteomes" id="UP000823661"/>
    </source>
</evidence>
<dbReference type="Pfam" id="PF16344">
    <property type="entry name" value="FecR_C"/>
    <property type="match status" value="1"/>
</dbReference>
<evidence type="ECO:0000259" key="2">
    <source>
        <dbReference type="Pfam" id="PF04773"/>
    </source>
</evidence>
<dbReference type="Gene3D" id="2.60.120.1440">
    <property type="match status" value="1"/>
</dbReference>
<evidence type="ECO:0000259" key="3">
    <source>
        <dbReference type="Pfam" id="PF16344"/>
    </source>
</evidence>